<dbReference type="Gene3D" id="3.90.320.10">
    <property type="match status" value="1"/>
</dbReference>
<dbReference type="InterPro" id="IPR038726">
    <property type="entry name" value="PDDEXK_AddAB-type"/>
</dbReference>
<evidence type="ECO:0000256" key="3">
    <source>
        <dbReference type="ARBA" id="ARBA00023204"/>
    </source>
</evidence>
<dbReference type="RefSeq" id="WP_190575615.1">
    <property type="nucleotide sequence ID" value="NZ_CAWPQU010000001.1"/>
</dbReference>
<sequence>MQSSGCIHGWWRSFDDMVLQERKSAMTAISPITSISQGHLNIWEICQRKYQYSFLEELSLPEADLQSKKNLLLGSNFHLLMQQKELGLDVTVLASSDPKLQSWLLAFEHQPPAMIVGDRLCEHRRTLERQIERSLHHSQNSDYGQGYFVLTAIYDFLILGDRQAQILDWKTHQIAIAAEKLKNNWQTRLYLYLLAKTTSYAPEQLSMTYWFANTAESVIIPYSQVEHDQTEKKLQHILGQIAQAQDYPKLAVDSSECVYCEFRDRCDRGDMLSNSASSNIADIPEIII</sequence>
<feature type="domain" description="PD-(D/E)XK endonuclease-like" evidence="4">
    <location>
        <begin position="35"/>
        <end position="267"/>
    </location>
</feature>
<evidence type="ECO:0000313" key="6">
    <source>
        <dbReference type="Proteomes" id="UP000618445"/>
    </source>
</evidence>
<proteinExistence type="predicted"/>
<dbReference type="Proteomes" id="UP000618445">
    <property type="component" value="Unassembled WGS sequence"/>
</dbReference>
<comment type="caution">
    <text evidence="5">The sequence shown here is derived from an EMBL/GenBank/DDBJ whole genome shotgun (WGS) entry which is preliminary data.</text>
</comment>
<keyword evidence="3" id="KW-0234">DNA repair</keyword>
<keyword evidence="6" id="KW-1185">Reference proteome</keyword>
<reference evidence="5 6" key="1">
    <citation type="journal article" date="2020" name="ISME J.">
        <title>Comparative genomics reveals insights into cyanobacterial evolution and habitat adaptation.</title>
        <authorList>
            <person name="Chen M.Y."/>
            <person name="Teng W.K."/>
            <person name="Zhao L."/>
            <person name="Hu C.X."/>
            <person name="Zhou Y.K."/>
            <person name="Han B.P."/>
            <person name="Song L.R."/>
            <person name="Shu W.S."/>
        </authorList>
    </citation>
    <scope>NUCLEOTIDE SEQUENCE [LARGE SCALE GENOMIC DNA]</scope>
    <source>
        <strain evidence="5 6">FACHB-1050</strain>
    </source>
</reference>
<gene>
    <name evidence="5" type="ORF">H6G05_01355</name>
</gene>
<evidence type="ECO:0000256" key="1">
    <source>
        <dbReference type="ARBA" id="ARBA00022763"/>
    </source>
</evidence>
<keyword evidence="2" id="KW-0378">Hydrolase</keyword>
<keyword evidence="2" id="KW-0347">Helicase</keyword>
<protein>
    <submittedName>
        <fullName evidence="5">PD-(D/E)XK nuclease family protein</fullName>
    </submittedName>
</protein>
<accession>A0ABR8C588</accession>
<evidence type="ECO:0000256" key="2">
    <source>
        <dbReference type="ARBA" id="ARBA00022806"/>
    </source>
</evidence>
<name>A0ABR8C588_9CYAN</name>
<dbReference type="Pfam" id="PF12705">
    <property type="entry name" value="PDDEXK_1"/>
    <property type="match status" value="1"/>
</dbReference>
<keyword evidence="2" id="KW-0547">Nucleotide-binding</keyword>
<dbReference type="EMBL" id="JACJQY010000001">
    <property type="protein sequence ID" value="MBD2315495.1"/>
    <property type="molecule type" value="Genomic_DNA"/>
</dbReference>
<keyword evidence="1" id="KW-0227">DNA damage</keyword>
<evidence type="ECO:0000259" key="4">
    <source>
        <dbReference type="Pfam" id="PF12705"/>
    </source>
</evidence>
<evidence type="ECO:0000313" key="5">
    <source>
        <dbReference type="EMBL" id="MBD2315495.1"/>
    </source>
</evidence>
<dbReference type="InterPro" id="IPR011604">
    <property type="entry name" value="PDDEXK-like_dom_sf"/>
</dbReference>
<keyword evidence="2" id="KW-0067">ATP-binding</keyword>
<organism evidence="5 6">
    <name type="scientific">Phormidium tenue FACHB-1050</name>
    <dbReference type="NCBI Taxonomy" id="2692857"/>
    <lineage>
        <taxon>Bacteria</taxon>
        <taxon>Bacillati</taxon>
        <taxon>Cyanobacteriota</taxon>
        <taxon>Cyanophyceae</taxon>
        <taxon>Oscillatoriophycideae</taxon>
        <taxon>Oscillatoriales</taxon>
        <taxon>Oscillatoriaceae</taxon>
        <taxon>Phormidium</taxon>
    </lineage>
</organism>